<evidence type="ECO:0000313" key="5">
    <source>
        <dbReference type="EMBL" id="KAK9118192.1"/>
    </source>
</evidence>
<comment type="caution">
    <text evidence="5">The sequence shown here is derived from an EMBL/GenBank/DDBJ whole genome shotgun (WGS) entry which is preliminary data.</text>
</comment>
<feature type="signal peptide" evidence="3">
    <location>
        <begin position="1"/>
        <end position="28"/>
    </location>
</feature>
<evidence type="ECO:0000256" key="1">
    <source>
        <dbReference type="ARBA" id="ARBA00022448"/>
    </source>
</evidence>
<feature type="chain" id="PRO_5042973541" description="Bifunctional inhibitor/plant lipid transfer protein/seed storage helical domain-containing protein" evidence="3">
    <location>
        <begin position="29"/>
        <end position="96"/>
    </location>
</feature>
<dbReference type="InterPro" id="IPR016140">
    <property type="entry name" value="Bifunc_inhib/LTP/seed_store"/>
</dbReference>
<evidence type="ECO:0000256" key="3">
    <source>
        <dbReference type="SAM" id="SignalP"/>
    </source>
</evidence>
<name>A0AAP0NSG6_9MAGN</name>
<dbReference type="GO" id="GO:0008289">
    <property type="term" value="F:lipid binding"/>
    <property type="evidence" value="ECO:0007669"/>
    <property type="project" value="UniProtKB-KW"/>
</dbReference>
<evidence type="ECO:0000256" key="2">
    <source>
        <dbReference type="ARBA" id="ARBA00023121"/>
    </source>
</evidence>
<evidence type="ECO:0000313" key="6">
    <source>
        <dbReference type="Proteomes" id="UP001419268"/>
    </source>
</evidence>
<dbReference type="InterPro" id="IPR036312">
    <property type="entry name" value="Bifun_inhib/LTP/seed_sf"/>
</dbReference>
<dbReference type="PANTHER" id="PTHR33214">
    <property type="entry name" value="BIFUNCTIONAL INHIBITOR/LIPID-TRANSFER PROTEIN/SEED STORAGE 2S ALBUMIN SUPERFAMILY PROTEIN"/>
    <property type="match status" value="1"/>
</dbReference>
<dbReference type="PANTHER" id="PTHR33214:SF44">
    <property type="entry name" value="NON-SPECIFIC LIPID TRANSFER PROTEIN GPI-ANCHORED 33"/>
    <property type="match status" value="1"/>
</dbReference>
<keyword evidence="6" id="KW-1185">Reference proteome</keyword>
<accession>A0AAP0NSG6</accession>
<reference evidence="5 6" key="1">
    <citation type="submission" date="2024-01" db="EMBL/GenBank/DDBJ databases">
        <title>Genome assemblies of Stephania.</title>
        <authorList>
            <person name="Yang L."/>
        </authorList>
    </citation>
    <scope>NUCLEOTIDE SEQUENCE [LARGE SCALE GENOMIC DNA]</scope>
    <source>
        <strain evidence="5">JXDWG</strain>
        <tissue evidence="5">Leaf</tissue>
    </source>
</reference>
<dbReference type="EMBL" id="JBBNAG010000007">
    <property type="protein sequence ID" value="KAK9118192.1"/>
    <property type="molecule type" value="Genomic_DNA"/>
</dbReference>
<dbReference type="GO" id="GO:0006869">
    <property type="term" value="P:lipid transport"/>
    <property type="evidence" value="ECO:0007669"/>
    <property type="project" value="InterPro"/>
</dbReference>
<evidence type="ECO:0000259" key="4">
    <source>
        <dbReference type="SMART" id="SM00499"/>
    </source>
</evidence>
<dbReference type="Proteomes" id="UP001419268">
    <property type="component" value="Unassembled WGS sequence"/>
</dbReference>
<dbReference type="InterPro" id="IPR033872">
    <property type="entry name" value="nsLTP2"/>
</dbReference>
<sequence length="96" mass="10294">MMNKLFVFPLVVVVALLVMSTNVPTSSAVTCNVLELAPCLAAMTSPAPPSRACCTKLREQKPCLCQYKKDPTLRGYVDSPNARRVASTCGVAFPTC</sequence>
<dbReference type="Gene3D" id="1.10.110.10">
    <property type="entry name" value="Plant lipid-transfer and hydrophobic proteins"/>
    <property type="match status" value="1"/>
</dbReference>
<keyword evidence="2" id="KW-0446">Lipid-binding</keyword>
<dbReference type="AlphaFoldDB" id="A0AAP0NSG6"/>
<protein>
    <recommendedName>
        <fullName evidence="4">Bifunctional inhibitor/plant lipid transfer protein/seed storage helical domain-containing protein</fullName>
    </recommendedName>
</protein>
<dbReference type="SMART" id="SM00499">
    <property type="entry name" value="AAI"/>
    <property type="match status" value="1"/>
</dbReference>
<keyword evidence="3" id="KW-0732">Signal</keyword>
<keyword evidence="1" id="KW-0813">Transport</keyword>
<dbReference type="Pfam" id="PF00234">
    <property type="entry name" value="Tryp_alpha_amyl"/>
    <property type="match status" value="1"/>
</dbReference>
<dbReference type="SUPFAM" id="SSF47699">
    <property type="entry name" value="Bifunctional inhibitor/lipid-transfer protein/seed storage 2S albumin"/>
    <property type="match status" value="1"/>
</dbReference>
<proteinExistence type="predicted"/>
<feature type="domain" description="Bifunctional inhibitor/plant lipid transfer protein/seed storage helical" evidence="4">
    <location>
        <begin position="31"/>
        <end position="96"/>
    </location>
</feature>
<organism evidence="5 6">
    <name type="scientific">Stephania cephalantha</name>
    <dbReference type="NCBI Taxonomy" id="152367"/>
    <lineage>
        <taxon>Eukaryota</taxon>
        <taxon>Viridiplantae</taxon>
        <taxon>Streptophyta</taxon>
        <taxon>Embryophyta</taxon>
        <taxon>Tracheophyta</taxon>
        <taxon>Spermatophyta</taxon>
        <taxon>Magnoliopsida</taxon>
        <taxon>Ranunculales</taxon>
        <taxon>Menispermaceae</taxon>
        <taxon>Menispermoideae</taxon>
        <taxon>Cissampelideae</taxon>
        <taxon>Stephania</taxon>
    </lineage>
</organism>
<dbReference type="CDD" id="cd01959">
    <property type="entry name" value="nsLTP2"/>
    <property type="match status" value="1"/>
</dbReference>
<gene>
    <name evidence="5" type="ORF">Scep_016285</name>
</gene>